<dbReference type="InterPro" id="IPR011604">
    <property type="entry name" value="PDDEXK-like_dom_sf"/>
</dbReference>
<feature type="region of interest" description="Disordered" evidence="1">
    <location>
        <begin position="21"/>
        <end position="42"/>
    </location>
</feature>
<dbReference type="OrthoDB" id="1982at2"/>
<sequence>MKKAAQHGAAFFKKLGRFAGEDVSKGNPPENQVAANASPAPDRAIPTIDRHVDAFIAENQTFDAARLERRRATLNASECVSCARRVRAGKDAVPPDPHYVENQRCAFRGQMIEAGLFAPAMRGAYGRRFRYGGARQHNFSNGRLAATPDGLLLGCQRHEFAHLGVDLGRDNAVVITECKSVDDRTRDLPKNTHVVQVQIQLGLVRETSRYKPDVGIIIYLSASFLKVTEIPIRFDPAVFAAAERRARLIMGAASMADLPAEGRLAGGGECQYCPYVATCGACGETRIRDLHSDGPMEPRRVASGN</sequence>
<dbReference type="AlphaFoldDB" id="A0A1I3XR66"/>
<protein>
    <recommendedName>
        <fullName evidence="4">PD-(D/E)XK nuclease superfamily protein</fullName>
    </recommendedName>
</protein>
<gene>
    <name evidence="2" type="ORF">SAMN05444581_10422</name>
</gene>
<dbReference type="EMBL" id="FOSN01000004">
    <property type="protein sequence ID" value="SFK21973.1"/>
    <property type="molecule type" value="Genomic_DNA"/>
</dbReference>
<evidence type="ECO:0000256" key="1">
    <source>
        <dbReference type="SAM" id="MobiDB-lite"/>
    </source>
</evidence>
<name>A0A1I3XR66_9HYPH</name>
<evidence type="ECO:0008006" key="4">
    <source>
        <dbReference type="Google" id="ProtNLM"/>
    </source>
</evidence>
<evidence type="ECO:0000313" key="2">
    <source>
        <dbReference type="EMBL" id="SFK21973.1"/>
    </source>
</evidence>
<evidence type="ECO:0000313" key="3">
    <source>
        <dbReference type="Proteomes" id="UP000198755"/>
    </source>
</evidence>
<organism evidence="2 3">
    <name type="scientific">Methylocapsa palsarum</name>
    <dbReference type="NCBI Taxonomy" id="1612308"/>
    <lineage>
        <taxon>Bacteria</taxon>
        <taxon>Pseudomonadati</taxon>
        <taxon>Pseudomonadota</taxon>
        <taxon>Alphaproteobacteria</taxon>
        <taxon>Hyphomicrobiales</taxon>
        <taxon>Beijerinckiaceae</taxon>
        <taxon>Methylocapsa</taxon>
    </lineage>
</organism>
<proteinExistence type="predicted"/>
<dbReference type="Proteomes" id="UP000198755">
    <property type="component" value="Unassembled WGS sequence"/>
</dbReference>
<dbReference type="RefSeq" id="WP_091679742.1">
    <property type="nucleotide sequence ID" value="NZ_FOSN01000004.1"/>
</dbReference>
<keyword evidence="3" id="KW-1185">Reference proteome</keyword>
<dbReference type="Gene3D" id="3.90.320.10">
    <property type="match status" value="1"/>
</dbReference>
<reference evidence="2 3" key="1">
    <citation type="submission" date="2016-10" db="EMBL/GenBank/DDBJ databases">
        <authorList>
            <person name="de Groot N.N."/>
        </authorList>
    </citation>
    <scope>NUCLEOTIDE SEQUENCE [LARGE SCALE GENOMIC DNA]</scope>
    <source>
        <strain evidence="2 3">NE2</strain>
    </source>
</reference>
<dbReference type="STRING" id="1612308.SAMN05444581_10422"/>
<accession>A0A1I3XR66</accession>